<dbReference type="Proteomes" id="UP000570010">
    <property type="component" value="Unassembled WGS sequence"/>
</dbReference>
<proteinExistence type="predicted"/>
<feature type="transmembrane region" description="Helical" evidence="1">
    <location>
        <begin position="6"/>
        <end position="25"/>
    </location>
</feature>
<reference evidence="3 4" key="1">
    <citation type="submission" date="2020-02" db="EMBL/GenBank/DDBJ databases">
        <title>Bacillus aquiflavi sp. nov., isolated from yellow water of strong flavor Chinese baijiu in Yibin region of China.</title>
        <authorList>
            <person name="Xie J."/>
        </authorList>
    </citation>
    <scope>NUCLEOTIDE SEQUENCE [LARGE SCALE GENOMIC DNA]</scope>
    <source>
        <strain evidence="3 4">3H-10</strain>
    </source>
</reference>
<evidence type="ECO:0000313" key="3">
    <source>
        <dbReference type="EMBL" id="NEY81900.1"/>
    </source>
</evidence>
<evidence type="ECO:0000313" key="4">
    <source>
        <dbReference type="Proteomes" id="UP000472971"/>
    </source>
</evidence>
<comment type="caution">
    <text evidence="3">The sequence shown here is derived from an EMBL/GenBank/DDBJ whole genome shotgun (WGS) entry which is preliminary data.</text>
</comment>
<dbReference type="EMBL" id="JACEIO010000025">
    <property type="protein sequence ID" value="MBA4537643.1"/>
    <property type="molecule type" value="Genomic_DNA"/>
</dbReference>
<keyword evidence="1" id="KW-0812">Transmembrane</keyword>
<evidence type="ECO:0000256" key="1">
    <source>
        <dbReference type="SAM" id="Phobius"/>
    </source>
</evidence>
<feature type="transmembrane region" description="Helical" evidence="1">
    <location>
        <begin position="37"/>
        <end position="57"/>
    </location>
</feature>
<dbReference type="Proteomes" id="UP000472971">
    <property type="component" value="Unassembled WGS sequence"/>
</dbReference>
<keyword evidence="4" id="KW-1185">Reference proteome</keyword>
<dbReference type="EMBL" id="JAAIWN010000023">
    <property type="protein sequence ID" value="NEY81900.1"/>
    <property type="molecule type" value="Genomic_DNA"/>
</dbReference>
<gene>
    <name evidence="3" type="ORF">G4D64_10385</name>
    <name evidence="2" type="ORF">H1Z61_10990</name>
</gene>
<name>A0A6B3VUF0_9BACI</name>
<reference evidence="2 5" key="2">
    <citation type="submission" date="2020-07" db="EMBL/GenBank/DDBJ databases">
        <authorList>
            <person name="Feng H."/>
        </authorList>
    </citation>
    <scope>NUCLEOTIDE SEQUENCE [LARGE SCALE GENOMIC DNA]</scope>
    <source>
        <strain evidence="2">S-12</strain>
        <strain evidence="5">s-12</strain>
    </source>
</reference>
<evidence type="ECO:0000313" key="2">
    <source>
        <dbReference type="EMBL" id="MBA4537643.1"/>
    </source>
</evidence>
<organism evidence="3 4">
    <name type="scientific">Bacillus aquiflavi</name>
    <dbReference type="NCBI Taxonomy" id="2672567"/>
    <lineage>
        <taxon>Bacteria</taxon>
        <taxon>Bacillati</taxon>
        <taxon>Bacillota</taxon>
        <taxon>Bacilli</taxon>
        <taxon>Bacillales</taxon>
        <taxon>Bacillaceae</taxon>
        <taxon>Bacillus</taxon>
    </lineage>
</organism>
<dbReference type="AlphaFoldDB" id="A0A6B3VUF0"/>
<evidence type="ECO:0000313" key="5">
    <source>
        <dbReference type="Proteomes" id="UP000570010"/>
    </source>
</evidence>
<keyword evidence="1" id="KW-0472">Membrane</keyword>
<accession>A0A6B3VUF0</accession>
<keyword evidence="1" id="KW-1133">Transmembrane helix</keyword>
<dbReference type="RefSeq" id="WP_107920284.1">
    <property type="nucleotide sequence ID" value="NZ_JAAIWN010000023.1"/>
</dbReference>
<protein>
    <submittedName>
        <fullName evidence="3">Uncharacterized protein</fullName>
    </submittedName>
</protein>
<sequence length="63" mass="7398">MGYFAFVLIILIALLVDLYWLDVNGKRWGWMKNWSKLNKTLFFSGIIIVSALIYFAFGTKYLN</sequence>